<proteinExistence type="predicted"/>
<reference evidence="1 2" key="1">
    <citation type="submission" date="2014-04" db="EMBL/GenBank/DDBJ databases">
        <authorList>
            <consortium name="DOE Joint Genome Institute"/>
            <person name="Kuo A."/>
            <person name="Kohler A."/>
            <person name="Nagy L.G."/>
            <person name="Floudas D."/>
            <person name="Copeland A."/>
            <person name="Barry K.W."/>
            <person name="Cichocki N."/>
            <person name="Veneault-Fourrey C."/>
            <person name="LaButti K."/>
            <person name="Lindquist E.A."/>
            <person name="Lipzen A."/>
            <person name="Lundell T."/>
            <person name="Morin E."/>
            <person name="Murat C."/>
            <person name="Sun H."/>
            <person name="Tunlid A."/>
            <person name="Henrissat B."/>
            <person name="Grigoriev I.V."/>
            <person name="Hibbett D.S."/>
            <person name="Martin F."/>
            <person name="Nordberg H.P."/>
            <person name="Cantor M.N."/>
            <person name="Hua S.X."/>
        </authorList>
    </citation>
    <scope>NUCLEOTIDE SEQUENCE [LARGE SCALE GENOMIC DNA]</scope>
    <source>
        <strain evidence="1 2">LaAM-08-1</strain>
    </source>
</reference>
<dbReference type="HOGENOM" id="CLU_143229_0_0_1"/>
<dbReference type="STRING" id="1095629.A0A0C9YIJ1"/>
<feature type="non-terminal residue" evidence="1">
    <location>
        <position position="1"/>
    </location>
</feature>
<sequence>VTIQVKQAQLVRDMKVRWDSLYFMINRFRKLRPAVEYFLSLPVNRELAKLRLTDMEWAVLQDFEIVLGIPHQVLKIMSRERTPVLSGAIPTFEMFMTAWEQLGRDHPRLS</sequence>
<dbReference type="OrthoDB" id="2790258at2759"/>
<organism evidence="1 2">
    <name type="scientific">Laccaria amethystina LaAM-08-1</name>
    <dbReference type="NCBI Taxonomy" id="1095629"/>
    <lineage>
        <taxon>Eukaryota</taxon>
        <taxon>Fungi</taxon>
        <taxon>Dikarya</taxon>
        <taxon>Basidiomycota</taxon>
        <taxon>Agaricomycotina</taxon>
        <taxon>Agaricomycetes</taxon>
        <taxon>Agaricomycetidae</taxon>
        <taxon>Agaricales</taxon>
        <taxon>Agaricineae</taxon>
        <taxon>Hydnangiaceae</taxon>
        <taxon>Laccaria</taxon>
    </lineage>
</organism>
<protein>
    <submittedName>
        <fullName evidence="1">Uncharacterized protein</fullName>
    </submittedName>
</protein>
<name>A0A0C9YIJ1_9AGAR</name>
<dbReference type="EMBL" id="KN838545">
    <property type="protein sequence ID" value="KIK07883.1"/>
    <property type="molecule type" value="Genomic_DNA"/>
</dbReference>
<evidence type="ECO:0000313" key="2">
    <source>
        <dbReference type="Proteomes" id="UP000054477"/>
    </source>
</evidence>
<dbReference type="AlphaFoldDB" id="A0A0C9YIJ1"/>
<accession>A0A0C9YIJ1</accession>
<dbReference type="SUPFAM" id="SSF53098">
    <property type="entry name" value="Ribonuclease H-like"/>
    <property type="match status" value="1"/>
</dbReference>
<gene>
    <name evidence="1" type="ORF">K443DRAFT_35466</name>
</gene>
<dbReference type="InterPro" id="IPR012337">
    <property type="entry name" value="RNaseH-like_sf"/>
</dbReference>
<dbReference type="Proteomes" id="UP000054477">
    <property type="component" value="Unassembled WGS sequence"/>
</dbReference>
<feature type="non-terminal residue" evidence="1">
    <location>
        <position position="110"/>
    </location>
</feature>
<reference evidence="2" key="2">
    <citation type="submission" date="2015-01" db="EMBL/GenBank/DDBJ databases">
        <title>Evolutionary Origins and Diversification of the Mycorrhizal Mutualists.</title>
        <authorList>
            <consortium name="DOE Joint Genome Institute"/>
            <consortium name="Mycorrhizal Genomics Consortium"/>
            <person name="Kohler A."/>
            <person name="Kuo A."/>
            <person name="Nagy L.G."/>
            <person name="Floudas D."/>
            <person name="Copeland A."/>
            <person name="Barry K.W."/>
            <person name="Cichocki N."/>
            <person name="Veneault-Fourrey C."/>
            <person name="LaButti K."/>
            <person name="Lindquist E.A."/>
            <person name="Lipzen A."/>
            <person name="Lundell T."/>
            <person name="Morin E."/>
            <person name="Murat C."/>
            <person name="Riley R."/>
            <person name="Ohm R."/>
            <person name="Sun H."/>
            <person name="Tunlid A."/>
            <person name="Henrissat B."/>
            <person name="Grigoriev I.V."/>
            <person name="Hibbett D.S."/>
            <person name="Martin F."/>
        </authorList>
    </citation>
    <scope>NUCLEOTIDE SEQUENCE [LARGE SCALE GENOMIC DNA]</scope>
    <source>
        <strain evidence="2">LaAM-08-1</strain>
    </source>
</reference>
<evidence type="ECO:0000313" key="1">
    <source>
        <dbReference type="EMBL" id="KIK07883.1"/>
    </source>
</evidence>
<keyword evidence="2" id="KW-1185">Reference proteome</keyword>